<keyword evidence="1 2" id="KW-0597">Phosphoprotein</keyword>
<organism evidence="4 5">
    <name type="scientific">Candidatus Doudnabacteria bacterium CG10_big_fil_rev_8_21_14_0_10_42_18</name>
    <dbReference type="NCBI Taxonomy" id="1974552"/>
    <lineage>
        <taxon>Bacteria</taxon>
        <taxon>Candidatus Doudnaibacteriota</taxon>
    </lineage>
</organism>
<feature type="domain" description="Response regulatory" evidence="3">
    <location>
        <begin position="10"/>
        <end position="128"/>
    </location>
</feature>
<dbReference type="Proteomes" id="UP000230922">
    <property type="component" value="Unassembled WGS sequence"/>
</dbReference>
<name>A0A2H0VBZ9_9BACT</name>
<evidence type="ECO:0000313" key="4">
    <source>
        <dbReference type="EMBL" id="PIR96624.1"/>
    </source>
</evidence>
<sequence>MLYMPKFNKKALIVEDDEQLRGVMVSKLGEVYEVLQAGDGEEAVERIIDKIPDVILLDLLLPKLDGFKVLDRLRSYPDKKIASIPVVVLSNLWSDKDILQAKSLKVEEYFVKAHTDLNDVVLRLKKILEAA</sequence>
<reference evidence="5" key="1">
    <citation type="submission" date="2017-09" db="EMBL/GenBank/DDBJ databases">
        <title>Depth-based differentiation of microbial function through sediment-hosted aquifers and enrichment of novel symbionts in the deep terrestrial subsurface.</title>
        <authorList>
            <person name="Probst A.J."/>
            <person name="Ladd B."/>
            <person name="Jarett J.K."/>
            <person name="Geller-Mcgrath D.E."/>
            <person name="Sieber C.M.K."/>
            <person name="Emerson J.B."/>
            <person name="Anantharaman K."/>
            <person name="Thomas B.C."/>
            <person name="Malmstrom R."/>
            <person name="Stieglmeier M."/>
            <person name="Klingl A."/>
            <person name="Woyke T."/>
            <person name="Ryan C.M."/>
            <person name="Banfield J.F."/>
        </authorList>
    </citation>
    <scope>NUCLEOTIDE SEQUENCE [LARGE SCALE GENOMIC DNA]</scope>
</reference>
<evidence type="ECO:0000256" key="2">
    <source>
        <dbReference type="PROSITE-ProRule" id="PRU00169"/>
    </source>
</evidence>
<feature type="modified residue" description="4-aspartylphosphate" evidence="2">
    <location>
        <position position="58"/>
    </location>
</feature>
<dbReference type="EMBL" id="PFAK01000001">
    <property type="protein sequence ID" value="PIR96624.1"/>
    <property type="molecule type" value="Genomic_DNA"/>
</dbReference>
<dbReference type="PROSITE" id="PS50110">
    <property type="entry name" value="RESPONSE_REGULATORY"/>
    <property type="match status" value="1"/>
</dbReference>
<dbReference type="InterPro" id="IPR001789">
    <property type="entry name" value="Sig_transdc_resp-reg_receiver"/>
</dbReference>
<proteinExistence type="predicted"/>
<dbReference type="SUPFAM" id="SSF52172">
    <property type="entry name" value="CheY-like"/>
    <property type="match status" value="1"/>
</dbReference>
<comment type="caution">
    <text evidence="4">The sequence shown here is derived from an EMBL/GenBank/DDBJ whole genome shotgun (WGS) entry which is preliminary data.</text>
</comment>
<protein>
    <submittedName>
        <fullName evidence="4">Response regulator</fullName>
    </submittedName>
</protein>
<evidence type="ECO:0000256" key="1">
    <source>
        <dbReference type="ARBA" id="ARBA00022553"/>
    </source>
</evidence>
<accession>A0A2H0VBZ9</accession>
<dbReference type="SMART" id="SM00448">
    <property type="entry name" value="REC"/>
    <property type="match status" value="1"/>
</dbReference>
<evidence type="ECO:0000313" key="5">
    <source>
        <dbReference type="Proteomes" id="UP000230922"/>
    </source>
</evidence>
<dbReference type="AlphaFoldDB" id="A0A2H0VBZ9"/>
<gene>
    <name evidence="4" type="ORF">COT92_00005</name>
</gene>
<dbReference type="Pfam" id="PF00072">
    <property type="entry name" value="Response_reg"/>
    <property type="match status" value="1"/>
</dbReference>
<dbReference type="Gene3D" id="3.40.50.2300">
    <property type="match status" value="1"/>
</dbReference>
<dbReference type="PANTHER" id="PTHR44591">
    <property type="entry name" value="STRESS RESPONSE REGULATOR PROTEIN 1"/>
    <property type="match status" value="1"/>
</dbReference>
<evidence type="ECO:0000259" key="3">
    <source>
        <dbReference type="PROSITE" id="PS50110"/>
    </source>
</evidence>
<dbReference type="InterPro" id="IPR050595">
    <property type="entry name" value="Bact_response_regulator"/>
</dbReference>
<dbReference type="GO" id="GO:0000160">
    <property type="term" value="P:phosphorelay signal transduction system"/>
    <property type="evidence" value="ECO:0007669"/>
    <property type="project" value="InterPro"/>
</dbReference>
<dbReference type="InterPro" id="IPR011006">
    <property type="entry name" value="CheY-like_superfamily"/>
</dbReference>
<dbReference type="PANTHER" id="PTHR44591:SF3">
    <property type="entry name" value="RESPONSE REGULATORY DOMAIN-CONTAINING PROTEIN"/>
    <property type="match status" value="1"/>
</dbReference>